<dbReference type="InterPro" id="IPR032694">
    <property type="entry name" value="CopC/D"/>
</dbReference>
<dbReference type="PANTHER" id="PTHR34820:SF4">
    <property type="entry name" value="INNER MEMBRANE PROTEIN YEBZ"/>
    <property type="match status" value="1"/>
</dbReference>
<organism evidence="8 9">
    <name type="scientific">Streptomyces monticola</name>
    <dbReference type="NCBI Taxonomy" id="2666263"/>
    <lineage>
        <taxon>Bacteria</taxon>
        <taxon>Bacillati</taxon>
        <taxon>Actinomycetota</taxon>
        <taxon>Actinomycetes</taxon>
        <taxon>Kitasatosporales</taxon>
        <taxon>Streptomycetaceae</taxon>
        <taxon>Streptomyces</taxon>
    </lineage>
</organism>
<evidence type="ECO:0000313" key="8">
    <source>
        <dbReference type="EMBL" id="MFC7306712.1"/>
    </source>
</evidence>
<feature type="transmembrane region" description="Helical" evidence="6">
    <location>
        <begin position="219"/>
        <end position="243"/>
    </location>
</feature>
<sequence length="366" mass="37363">MSTSRPSVAAPAESPEGLAHTAATTTAATAAPTAATAVTDASARRAALRRAVAVLVLVLAAALVPLFGPSAALDGTGEAHAPGLGVVTLLRIAMFAALCVLVGESATAWLARRVPDAPGDLPRTWALVAAFTGAAAAIGLALIVANGNLLPDSFADLRPGRLYQTTDGRLALLEVNAFVAAGFCAQSRRPGTATIPLAAVIVAEALRAHPEVGPENNPLIGSALTLVHLTCAALWAGGLLQVLRTMRAWRSQPTAGAALLGLYARVAALLFAGVTATGICSTLRKLPLDSAFTTAYGRVLVAKLLLVAVIAVLAVTARLRLRRSPDPYAAVVPARVEVIALGVVVAVSALLTAVPAPIWWDRPLWG</sequence>
<evidence type="ECO:0000256" key="3">
    <source>
        <dbReference type="ARBA" id="ARBA00022692"/>
    </source>
</evidence>
<comment type="subcellular location">
    <subcellularLocation>
        <location evidence="1">Cell membrane</location>
        <topology evidence="1">Multi-pass membrane protein</topology>
    </subcellularLocation>
</comment>
<keyword evidence="9" id="KW-1185">Reference proteome</keyword>
<feature type="transmembrane region" description="Helical" evidence="6">
    <location>
        <begin position="255"/>
        <end position="279"/>
    </location>
</feature>
<feature type="transmembrane region" description="Helical" evidence="6">
    <location>
        <begin position="124"/>
        <end position="145"/>
    </location>
</feature>
<feature type="transmembrane region" description="Helical" evidence="6">
    <location>
        <begin position="299"/>
        <end position="317"/>
    </location>
</feature>
<dbReference type="InterPro" id="IPR008457">
    <property type="entry name" value="Cu-R_CopD_dom"/>
</dbReference>
<keyword evidence="3 6" id="KW-0812">Transmembrane</keyword>
<comment type="caution">
    <text evidence="8">The sequence shown here is derived from an EMBL/GenBank/DDBJ whole genome shotgun (WGS) entry which is preliminary data.</text>
</comment>
<keyword evidence="5 6" id="KW-0472">Membrane</keyword>
<name>A0ABW2JN19_9ACTN</name>
<dbReference type="EMBL" id="JBHTCF010000008">
    <property type="protein sequence ID" value="MFC7306712.1"/>
    <property type="molecule type" value="Genomic_DNA"/>
</dbReference>
<evidence type="ECO:0000256" key="4">
    <source>
        <dbReference type="ARBA" id="ARBA00022989"/>
    </source>
</evidence>
<keyword evidence="2" id="KW-1003">Cell membrane</keyword>
<protein>
    <submittedName>
        <fullName evidence="8">CopD family protein</fullName>
    </submittedName>
</protein>
<dbReference type="RefSeq" id="WP_381832263.1">
    <property type="nucleotide sequence ID" value="NZ_JBHTCF010000008.1"/>
</dbReference>
<evidence type="ECO:0000256" key="1">
    <source>
        <dbReference type="ARBA" id="ARBA00004651"/>
    </source>
</evidence>
<evidence type="ECO:0000256" key="6">
    <source>
        <dbReference type="SAM" id="Phobius"/>
    </source>
</evidence>
<feature type="domain" description="Copper resistance protein D" evidence="7">
    <location>
        <begin position="258"/>
        <end position="351"/>
    </location>
</feature>
<dbReference type="Proteomes" id="UP001596523">
    <property type="component" value="Unassembled WGS sequence"/>
</dbReference>
<keyword evidence="4 6" id="KW-1133">Transmembrane helix</keyword>
<evidence type="ECO:0000259" key="7">
    <source>
        <dbReference type="Pfam" id="PF05425"/>
    </source>
</evidence>
<evidence type="ECO:0000256" key="2">
    <source>
        <dbReference type="ARBA" id="ARBA00022475"/>
    </source>
</evidence>
<dbReference type="PANTHER" id="PTHR34820">
    <property type="entry name" value="INNER MEMBRANE PROTEIN YEBZ"/>
    <property type="match status" value="1"/>
</dbReference>
<feature type="transmembrane region" description="Helical" evidence="6">
    <location>
        <begin position="84"/>
        <end position="103"/>
    </location>
</feature>
<evidence type="ECO:0000256" key="5">
    <source>
        <dbReference type="ARBA" id="ARBA00023136"/>
    </source>
</evidence>
<proteinExistence type="predicted"/>
<evidence type="ECO:0000313" key="9">
    <source>
        <dbReference type="Proteomes" id="UP001596523"/>
    </source>
</evidence>
<accession>A0ABW2JN19</accession>
<feature type="transmembrane region" description="Helical" evidence="6">
    <location>
        <begin position="338"/>
        <end position="360"/>
    </location>
</feature>
<feature type="transmembrane region" description="Helical" evidence="6">
    <location>
        <begin position="51"/>
        <end position="72"/>
    </location>
</feature>
<dbReference type="Pfam" id="PF05425">
    <property type="entry name" value="CopD"/>
    <property type="match status" value="1"/>
</dbReference>
<gene>
    <name evidence="8" type="ORF">ACFQVC_21085</name>
</gene>
<reference evidence="9" key="1">
    <citation type="journal article" date="2019" name="Int. J. Syst. Evol. Microbiol.">
        <title>The Global Catalogue of Microorganisms (GCM) 10K type strain sequencing project: providing services to taxonomists for standard genome sequencing and annotation.</title>
        <authorList>
            <consortium name="The Broad Institute Genomics Platform"/>
            <consortium name="The Broad Institute Genome Sequencing Center for Infectious Disease"/>
            <person name="Wu L."/>
            <person name="Ma J."/>
        </authorList>
    </citation>
    <scope>NUCLEOTIDE SEQUENCE [LARGE SCALE GENOMIC DNA]</scope>
    <source>
        <strain evidence="9">SYNS20</strain>
    </source>
</reference>